<dbReference type="EMBL" id="VXKE01000010">
    <property type="protein sequence ID" value="KAA8710042.1"/>
    <property type="molecule type" value="Genomic_DNA"/>
</dbReference>
<protein>
    <submittedName>
        <fullName evidence="2">DUF4422 domain-containing protein</fullName>
    </submittedName>
</protein>
<gene>
    <name evidence="2" type="ORF">F4V45_03470</name>
</gene>
<reference evidence="2 3" key="1">
    <citation type="submission" date="2019-09" db="EMBL/GenBank/DDBJ databases">
        <title>Draft genome sequence of various Type strains from the CCUG.</title>
        <authorList>
            <person name="Pineiro-Iglesias B."/>
            <person name="Tunovic T."/>
            <person name="Unosson C."/>
            <person name="Inganas E."/>
            <person name="Ohlen M."/>
            <person name="Cardew S."/>
            <person name="Jensie-Markopoulos S."/>
            <person name="Salva-Serra F."/>
            <person name="Jaen-Luchoro D."/>
            <person name="Karlsson R."/>
            <person name="Svensson-Stadler L."/>
            <person name="Chun J."/>
            <person name="Moore E."/>
        </authorList>
    </citation>
    <scope>NUCLEOTIDE SEQUENCE [LARGE SCALE GENOMIC DNA]</scope>
    <source>
        <strain evidence="2 3">CCUG 32756T</strain>
    </source>
</reference>
<name>A0A5M9QQQ6_9HELI</name>
<evidence type="ECO:0000313" key="3">
    <source>
        <dbReference type="Proteomes" id="UP000323707"/>
    </source>
</evidence>
<dbReference type="InterPro" id="IPR025536">
    <property type="entry name" value="DUF4422"/>
</dbReference>
<evidence type="ECO:0000259" key="1">
    <source>
        <dbReference type="Pfam" id="PF14393"/>
    </source>
</evidence>
<dbReference type="AlphaFoldDB" id="A0A5M9QQQ6"/>
<comment type="caution">
    <text evidence="2">The sequence shown here is derived from an EMBL/GenBank/DDBJ whole genome shotgun (WGS) entry which is preliminary data.</text>
</comment>
<proteinExistence type="predicted"/>
<evidence type="ECO:0000313" key="2">
    <source>
        <dbReference type="EMBL" id="KAA8710042.1"/>
    </source>
</evidence>
<sequence length="295" mass="34143">MAARSCALSLSARQIWGKRECKACKKVSRLKRGGGEQILLDSSGDNISHLNANFCELTAMYWAWKNVDSSYYGLFHYRRVLDFSGKIRRKKRLDVNRKSIAPKNIAKTFKLDRPSILKSLEKSPIVLASPMIVPHGFELSHAMNQYEIYARDHRKRDLDIVIDIIRERFPHLVESMEAVLFTPGTPLSWCNMFIMRKDLYHEYCAFLFGTLLEASQRIDLSGYNAYQSRIYGFIAERLLNIFARYKSFSAGIMPSYKHHFELKEPKPLFGAQVTGDTKRIYAFGLRVHKSRLQKS</sequence>
<feature type="domain" description="DUF4422" evidence="1">
    <location>
        <begin position="37"/>
        <end position="244"/>
    </location>
</feature>
<dbReference type="Pfam" id="PF14393">
    <property type="entry name" value="DUF4422"/>
    <property type="match status" value="1"/>
</dbReference>
<accession>A0A5M9QQQ6</accession>
<dbReference type="Proteomes" id="UP000323707">
    <property type="component" value="Unassembled WGS sequence"/>
</dbReference>
<organism evidence="2 3">
    <name type="scientific">Helicobacter canis</name>
    <dbReference type="NCBI Taxonomy" id="29419"/>
    <lineage>
        <taxon>Bacteria</taxon>
        <taxon>Pseudomonadati</taxon>
        <taxon>Campylobacterota</taxon>
        <taxon>Epsilonproteobacteria</taxon>
        <taxon>Campylobacterales</taxon>
        <taxon>Helicobacteraceae</taxon>
        <taxon>Helicobacter</taxon>
    </lineage>
</organism>